<sequence>MPSASTDTSRTKFLESFEPYRSEDDERRQSIRGTAEALPSTKRISIETDAEEWAGFGSDVQIEDDFEYDSSTEEGVPFEDDTPIHKPDVVVFPGYGSKASESPSKRMQGKAFMSSRISKLKDETQDQRTDGTTDPVDEEDDEPNDVLLHRLVHTQLLSGSLNPELGLTSAQRKKALEGRILELAGSSKLGQGEKTVRAQERNKASKPVREGMLKKQKQRREKLVQEAKDMGNYHPVFKKIFRDPLEKNTKRKRERGLRMGVGSYGGGVLRISKRERETLQGGRTDSQSQGPRHRKKQEQAFHKT</sequence>
<keyword evidence="2" id="KW-1185">Reference proteome</keyword>
<dbReference type="EMBL" id="JAGFNK010000011">
    <property type="protein sequence ID" value="KAI9512166.1"/>
    <property type="molecule type" value="Genomic_DNA"/>
</dbReference>
<organism evidence="1 2">
    <name type="scientific">Russula earlei</name>
    <dbReference type="NCBI Taxonomy" id="71964"/>
    <lineage>
        <taxon>Eukaryota</taxon>
        <taxon>Fungi</taxon>
        <taxon>Dikarya</taxon>
        <taxon>Basidiomycota</taxon>
        <taxon>Agaricomycotina</taxon>
        <taxon>Agaricomycetes</taxon>
        <taxon>Russulales</taxon>
        <taxon>Russulaceae</taxon>
        <taxon>Russula</taxon>
    </lineage>
</organism>
<evidence type="ECO:0000313" key="1">
    <source>
        <dbReference type="EMBL" id="KAI9512166.1"/>
    </source>
</evidence>
<comment type="caution">
    <text evidence="1">The sequence shown here is derived from an EMBL/GenBank/DDBJ whole genome shotgun (WGS) entry which is preliminary data.</text>
</comment>
<name>A0ACC0UKR8_9AGAM</name>
<reference evidence="1" key="1">
    <citation type="submission" date="2021-03" db="EMBL/GenBank/DDBJ databases">
        <title>Evolutionary priming and transition to the ectomycorrhizal habit in an iconic lineage of mushroom-forming fungi: is preadaptation a requirement?</title>
        <authorList>
            <consortium name="DOE Joint Genome Institute"/>
            <person name="Looney B.P."/>
            <person name="Miyauchi S."/>
            <person name="Morin E."/>
            <person name="Drula E."/>
            <person name="Courty P.E."/>
            <person name="Chicoki N."/>
            <person name="Fauchery L."/>
            <person name="Kohler A."/>
            <person name="Kuo A."/>
            <person name="LaButti K."/>
            <person name="Pangilinan J."/>
            <person name="Lipzen A."/>
            <person name="Riley R."/>
            <person name="Andreopoulos W."/>
            <person name="He G."/>
            <person name="Johnson J."/>
            <person name="Barry K.W."/>
            <person name="Grigoriev I.V."/>
            <person name="Nagy L."/>
            <person name="Hibbett D."/>
            <person name="Henrissat B."/>
            <person name="Matheny P.B."/>
            <person name="Labbe J."/>
            <person name="Martin A.F."/>
        </authorList>
    </citation>
    <scope>NUCLEOTIDE SEQUENCE</scope>
    <source>
        <strain evidence="1">BPL698</strain>
    </source>
</reference>
<protein>
    <submittedName>
        <fullName evidence="1">Uncharacterized protein</fullName>
    </submittedName>
</protein>
<accession>A0ACC0UKR8</accession>
<dbReference type="Proteomes" id="UP001207468">
    <property type="component" value="Unassembled WGS sequence"/>
</dbReference>
<proteinExistence type="predicted"/>
<gene>
    <name evidence="1" type="ORF">F5148DRAFT_1164425</name>
</gene>
<evidence type="ECO:0000313" key="2">
    <source>
        <dbReference type="Proteomes" id="UP001207468"/>
    </source>
</evidence>